<keyword evidence="5 23" id="KW-0723">Serine/threonine-protein kinase</keyword>
<evidence type="ECO:0000256" key="3">
    <source>
        <dbReference type="ARBA" id="ARBA00012409"/>
    </source>
</evidence>
<dbReference type="GO" id="GO:0051301">
    <property type="term" value="P:cell division"/>
    <property type="evidence" value="ECO:0007669"/>
    <property type="project" value="UniProtKB-KW"/>
</dbReference>
<evidence type="ECO:0000256" key="14">
    <source>
        <dbReference type="ARBA" id="ARBA00023306"/>
    </source>
</evidence>
<evidence type="ECO:0000259" key="24">
    <source>
        <dbReference type="PROSITE" id="PS50011"/>
    </source>
</evidence>
<evidence type="ECO:0000256" key="18">
    <source>
        <dbReference type="ARBA" id="ARBA00042858"/>
    </source>
</evidence>
<dbReference type="EC" id="2.7.11.22" evidence="4"/>
<evidence type="ECO:0000256" key="13">
    <source>
        <dbReference type="ARBA" id="ARBA00023242"/>
    </source>
</evidence>
<dbReference type="GeneID" id="7838333"/>
<evidence type="ECO:0000256" key="1">
    <source>
        <dbReference type="ARBA" id="ARBA00004123"/>
    </source>
</evidence>
<dbReference type="STRING" id="312017.I7M9A4"/>
<evidence type="ECO:0000256" key="12">
    <source>
        <dbReference type="ARBA" id="ARBA00022840"/>
    </source>
</evidence>
<comment type="catalytic activity">
    <reaction evidence="19">
        <text>L-threonyl-[protein] + ATP = O-phospho-L-threonyl-[protein] + ADP + H(+)</text>
        <dbReference type="Rhea" id="RHEA:46608"/>
        <dbReference type="Rhea" id="RHEA-COMP:11060"/>
        <dbReference type="Rhea" id="RHEA-COMP:11605"/>
        <dbReference type="ChEBI" id="CHEBI:15378"/>
        <dbReference type="ChEBI" id="CHEBI:30013"/>
        <dbReference type="ChEBI" id="CHEBI:30616"/>
        <dbReference type="ChEBI" id="CHEBI:61977"/>
        <dbReference type="ChEBI" id="CHEBI:456216"/>
        <dbReference type="EC" id="2.7.11.22"/>
    </reaction>
</comment>
<feature type="binding site" evidence="22">
    <location>
        <position position="47"/>
    </location>
    <ligand>
        <name>ATP</name>
        <dbReference type="ChEBI" id="CHEBI:30616"/>
    </ligand>
</feature>
<keyword evidence="6" id="KW-0597">Phosphoprotein</keyword>
<evidence type="ECO:0000256" key="15">
    <source>
        <dbReference type="ARBA" id="ARBA00038543"/>
    </source>
</evidence>
<dbReference type="SMART" id="SM00220">
    <property type="entry name" value="S_TKc"/>
    <property type="match status" value="1"/>
</dbReference>
<comment type="similarity">
    <text evidence="2">Belongs to the protein kinase superfamily. CMGC Ser/Thr protein kinase family. CDC2/CDKX subfamily.</text>
</comment>
<keyword evidence="12 22" id="KW-0067">ATP-binding</keyword>
<evidence type="ECO:0000256" key="6">
    <source>
        <dbReference type="ARBA" id="ARBA00022553"/>
    </source>
</evidence>
<protein>
    <recommendedName>
        <fullName evidence="16">Cyclin-dependent kinase 2 homolog</fullName>
        <ecNumber evidence="4">2.7.11.22</ecNumber>
        <ecNumber evidence="3">2.7.11.23</ecNumber>
    </recommendedName>
    <alternativeName>
        <fullName evidence="17">Cell division control protein 2 homolog</fullName>
    </alternativeName>
    <alternativeName>
        <fullName evidence="18">cdc2-related kinase 2</fullName>
    </alternativeName>
</protein>
<dbReference type="SUPFAM" id="SSF56112">
    <property type="entry name" value="Protein kinase-like (PK-like)"/>
    <property type="match status" value="1"/>
</dbReference>
<organism evidence="25 26">
    <name type="scientific">Tetrahymena thermophila (strain SB210)</name>
    <dbReference type="NCBI Taxonomy" id="312017"/>
    <lineage>
        <taxon>Eukaryota</taxon>
        <taxon>Sar</taxon>
        <taxon>Alveolata</taxon>
        <taxon>Ciliophora</taxon>
        <taxon>Intramacronucleata</taxon>
        <taxon>Oligohymenophorea</taxon>
        <taxon>Hymenostomatida</taxon>
        <taxon>Tetrahymenina</taxon>
        <taxon>Tetrahymenidae</taxon>
        <taxon>Tetrahymena</taxon>
    </lineage>
</organism>
<dbReference type="OrthoDB" id="1732493at2759"/>
<dbReference type="GO" id="GO:0005634">
    <property type="term" value="C:nucleus"/>
    <property type="evidence" value="ECO:0007669"/>
    <property type="project" value="UniProtKB-SubCell"/>
</dbReference>
<evidence type="ECO:0000313" key="26">
    <source>
        <dbReference type="Proteomes" id="UP000009168"/>
    </source>
</evidence>
<evidence type="ECO:0000256" key="8">
    <source>
        <dbReference type="ARBA" id="ARBA00022679"/>
    </source>
</evidence>
<evidence type="ECO:0000256" key="16">
    <source>
        <dbReference type="ARBA" id="ARBA00039612"/>
    </source>
</evidence>
<dbReference type="GO" id="GO:0000086">
    <property type="term" value="P:G2/M transition of mitotic cell cycle"/>
    <property type="evidence" value="ECO:0007669"/>
    <property type="project" value="TreeGrafter"/>
</dbReference>
<dbReference type="EC" id="2.7.11.23" evidence="3"/>
<keyword evidence="9 22" id="KW-0547">Nucleotide-binding</keyword>
<comment type="subcellular location">
    <subcellularLocation>
        <location evidence="1">Nucleus</location>
    </subcellularLocation>
</comment>
<evidence type="ECO:0000256" key="11">
    <source>
        <dbReference type="ARBA" id="ARBA00022777"/>
    </source>
</evidence>
<comment type="catalytic activity">
    <reaction evidence="20">
        <text>L-seryl-[protein] + ATP = O-phospho-L-seryl-[protein] + ADP + H(+)</text>
        <dbReference type="Rhea" id="RHEA:17989"/>
        <dbReference type="Rhea" id="RHEA-COMP:9863"/>
        <dbReference type="Rhea" id="RHEA-COMP:11604"/>
        <dbReference type="ChEBI" id="CHEBI:15378"/>
        <dbReference type="ChEBI" id="CHEBI:29999"/>
        <dbReference type="ChEBI" id="CHEBI:30616"/>
        <dbReference type="ChEBI" id="CHEBI:83421"/>
        <dbReference type="ChEBI" id="CHEBI:456216"/>
        <dbReference type="EC" id="2.7.11.22"/>
    </reaction>
</comment>
<dbReference type="RefSeq" id="XP_001021452.2">
    <property type="nucleotide sequence ID" value="XM_001021452.2"/>
</dbReference>
<dbReference type="GO" id="GO:0004693">
    <property type="term" value="F:cyclin-dependent protein serine/threonine kinase activity"/>
    <property type="evidence" value="ECO:0007669"/>
    <property type="project" value="UniProtKB-EC"/>
</dbReference>
<dbReference type="AlphaFoldDB" id="I7M9A4"/>
<keyword evidence="10" id="KW-0498">Mitosis</keyword>
<evidence type="ECO:0000256" key="21">
    <source>
        <dbReference type="ARBA" id="ARBA00049280"/>
    </source>
</evidence>
<evidence type="ECO:0000256" key="9">
    <source>
        <dbReference type="ARBA" id="ARBA00022741"/>
    </source>
</evidence>
<dbReference type="PROSITE" id="PS50011">
    <property type="entry name" value="PROTEIN_KINASE_DOM"/>
    <property type="match status" value="1"/>
</dbReference>
<feature type="domain" description="Protein kinase" evidence="24">
    <location>
        <begin position="18"/>
        <end position="313"/>
    </location>
</feature>
<evidence type="ECO:0000313" key="25">
    <source>
        <dbReference type="EMBL" id="EAS01207.2"/>
    </source>
</evidence>
<comment type="subunit">
    <text evidence="15">May form a complex composed of at least the catalytic subunit CRK2 and a cyclin.</text>
</comment>
<dbReference type="InParanoid" id="I7M9A4"/>
<dbReference type="InterPro" id="IPR000719">
    <property type="entry name" value="Prot_kinase_dom"/>
</dbReference>
<dbReference type="GO" id="GO:0008353">
    <property type="term" value="F:RNA polymerase II CTD heptapeptide repeat kinase activity"/>
    <property type="evidence" value="ECO:0007669"/>
    <property type="project" value="UniProtKB-EC"/>
</dbReference>
<dbReference type="CDD" id="cd07829">
    <property type="entry name" value="STKc_CDK_like"/>
    <property type="match status" value="1"/>
</dbReference>
<keyword evidence="26" id="KW-1185">Reference proteome</keyword>
<evidence type="ECO:0000256" key="5">
    <source>
        <dbReference type="ARBA" id="ARBA00022527"/>
    </source>
</evidence>
<dbReference type="PANTHER" id="PTHR24056">
    <property type="entry name" value="CELL DIVISION PROTEIN KINASE"/>
    <property type="match status" value="1"/>
</dbReference>
<dbReference type="PANTHER" id="PTHR24056:SF334">
    <property type="entry name" value="CYCLIN-DEPENDENT KINASE 1"/>
    <property type="match status" value="1"/>
</dbReference>
<evidence type="ECO:0000256" key="7">
    <source>
        <dbReference type="ARBA" id="ARBA00022618"/>
    </source>
</evidence>
<dbReference type="Gene3D" id="1.10.510.10">
    <property type="entry name" value="Transferase(Phosphotransferase) domain 1"/>
    <property type="match status" value="1"/>
</dbReference>
<keyword evidence="14" id="KW-0131">Cell cycle</keyword>
<evidence type="ECO:0000256" key="17">
    <source>
        <dbReference type="ARBA" id="ARBA00041902"/>
    </source>
</evidence>
<comment type="catalytic activity">
    <reaction evidence="21">
        <text>[DNA-directed RNA polymerase] + ATP = phospho-[DNA-directed RNA polymerase] + ADP + H(+)</text>
        <dbReference type="Rhea" id="RHEA:10216"/>
        <dbReference type="Rhea" id="RHEA-COMP:11321"/>
        <dbReference type="Rhea" id="RHEA-COMP:11322"/>
        <dbReference type="ChEBI" id="CHEBI:15378"/>
        <dbReference type="ChEBI" id="CHEBI:30616"/>
        <dbReference type="ChEBI" id="CHEBI:43176"/>
        <dbReference type="ChEBI" id="CHEBI:68546"/>
        <dbReference type="ChEBI" id="CHEBI:456216"/>
        <dbReference type="EC" id="2.7.11.23"/>
    </reaction>
</comment>
<dbReference type="InterPro" id="IPR050108">
    <property type="entry name" value="CDK"/>
</dbReference>
<evidence type="ECO:0000256" key="2">
    <source>
        <dbReference type="ARBA" id="ARBA00006485"/>
    </source>
</evidence>
<evidence type="ECO:0000256" key="23">
    <source>
        <dbReference type="RuleBase" id="RU000304"/>
    </source>
</evidence>
<keyword evidence="7" id="KW-0132">Cell division</keyword>
<dbReference type="Proteomes" id="UP000009168">
    <property type="component" value="Unassembled WGS sequence"/>
</dbReference>
<keyword evidence="8" id="KW-0808">Transferase</keyword>
<dbReference type="FunFam" id="1.10.510.10:FF:000706">
    <property type="entry name" value="Cyclin-dependent kinase 1"/>
    <property type="match status" value="1"/>
</dbReference>
<dbReference type="EMBL" id="GG662605">
    <property type="protein sequence ID" value="EAS01207.2"/>
    <property type="molecule type" value="Genomic_DNA"/>
</dbReference>
<reference evidence="26" key="1">
    <citation type="journal article" date="2006" name="PLoS Biol.">
        <title>Macronuclear genome sequence of the ciliate Tetrahymena thermophila, a model eukaryote.</title>
        <authorList>
            <person name="Eisen J.A."/>
            <person name="Coyne R.S."/>
            <person name="Wu M."/>
            <person name="Wu D."/>
            <person name="Thiagarajan M."/>
            <person name="Wortman J.R."/>
            <person name="Badger J.H."/>
            <person name="Ren Q."/>
            <person name="Amedeo P."/>
            <person name="Jones K.M."/>
            <person name="Tallon L.J."/>
            <person name="Delcher A.L."/>
            <person name="Salzberg S.L."/>
            <person name="Silva J.C."/>
            <person name="Haas B.J."/>
            <person name="Majoros W.H."/>
            <person name="Farzad M."/>
            <person name="Carlton J.M."/>
            <person name="Smith R.K. Jr."/>
            <person name="Garg J."/>
            <person name="Pearlman R.E."/>
            <person name="Karrer K.M."/>
            <person name="Sun L."/>
            <person name="Manning G."/>
            <person name="Elde N.C."/>
            <person name="Turkewitz A.P."/>
            <person name="Asai D.J."/>
            <person name="Wilkes D.E."/>
            <person name="Wang Y."/>
            <person name="Cai H."/>
            <person name="Collins K."/>
            <person name="Stewart B.A."/>
            <person name="Lee S.R."/>
            <person name="Wilamowska K."/>
            <person name="Weinberg Z."/>
            <person name="Ruzzo W.L."/>
            <person name="Wloga D."/>
            <person name="Gaertig J."/>
            <person name="Frankel J."/>
            <person name="Tsao C.-C."/>
            <person name="Gorovsky M.A."/>
            <person name="Keeling P.J."/>
            <person name="Waller R.F."/>
            <person name="Patron N.J."/>
            <person name="Cherry J.M."/>
            <person name="Stover N.A."/>
            <person name="Krieger C.J."/>
            <person name="del Toro C."/>
            <person name="Ryder H.F."/>
            <person name="Williamson S.C."/>
            <person name="Barbeau R.A."/>
            <person name="Hamilton E.P."/>
            <person name="Orias E."/>
        </authorList>
    </citation>
    <scope>NUCLEOTIDE SEQUENCE [LARGE SCALE GENOMIC DNA]</scope>
    <source>
        <strain evidence="26">SB210</strain>
    </source>
</reference>
<dbReference type="InterPro" id="IPR008271">
    <property type="entry name" value="Ser/Thr_kinase_AS"/>
</dbReference>
<proteinExistence type="inferred from homology"/>
<dbReference type="FunFam" id="3.30.200.20:FF:000375">
    <property type="entry name" value="Cell division related protein kinase 2"/>
    <property type="match status" value="1"/>
</dbReference>
<dbReference type="InterPro" id="IPR017441">
    <property type="entry name" value="Protein_kinase_ATP_BS"/>
</dbReference>
<dbReference type="Pfam" id="PF00069">
    <property type="entry name" value="Pkinase"/>
    <property type="match status" value="1"/>
</dbReference>
<dbReference type="InterPro" id="IPR011009">
    <property type="entry name" value="Kinase-like_dom_sf"/>
</dbReference>
<evidence type="ECO:0000256" key="4">
    <source>
        <dbReference type="ARBA" id="ARBA00012425"/>
    </source>
</evidence>
<dbReference type="GO" id="GO:0005524">
    <property type="term" value="F:ATP binding"/>
    <property type="evidence" value="ECO:0007669"/>
    <property type="project" value="UniProtKB-UniRule"/>
</dbReference>
<accession>I7M9A4</accession>
<evidence type="ECO:0000256" key="20">
    <source>
        <dbReference type="ARBA" id="ARBA00048367"/>
    </source>
</evidence>
<name>I7M9A4_TETTS</name>
<evidence type="ECO:0000256" key="10">
    <source>
        <dbReference type="ARBA" id="ARBA00022776"/>
    </source>
</evidence>
<dbReference type="PROSITE" id="PS00108">
    <property type="entry name" value="PROTEIN_KINASE_ST"/>
    <property type="match status" value="1"/>
</dbReference>
<keyword evidence="13" id="KW-0539">Nucleus</keyword>
<dbReference type="GO" id="GO:0007095">
    <property type="term" value="P:mitotic G2 DNA damage checkpoint signaling"/>
    <property type="evidence" value="ECO:0007669"/>
    <property type="project" value="TreeGrafter"/>
</dbReference>
<evidence type="ECO:0000256" key="22">
    <source>
        <dbReference type="PROSITE-ProRule" id="PRU10141"/>
    </source>
</evidence>
<dbReference type="KEGG" id="tet:TTHERM_00318700"/>
<sequence length="323" mass="37445">MQMDNQEQNQVEKFIGKYEVLNVIGKGTYGEVFRARDQETHEIVALKKTITKLENDGIPSSALREISLLKEINHENVVVLKDIIIQNNLLYLVFEFCESDLKKFLDSKTKVAGQFLDALTIKKIVYQIIRGVAACHTRRIMHRDLKPQNILIDKNEVVKIADFGLSRTFCMPIRPYTKEVVTLWYRPPEILLGALDYCTPIDMWSVGCIMYELITRVPLFQGDCEIGQIFKIFQILGTPTENDWPGIKDLTDYKPTFPRFRPQKLSEMIENIYKKYNQNSEVDIAAVDLLQRLLCYDPIKRITAKSALNHPYFFDVRNLFGPI</sequence>
<gene>
    <name evidence="25" type="ORF">TTHERM_00318700</name>
</gene>
<keyword evidence="11 25" id="KW-0418">Kinase</keyword>
<evidence type="ECO:0000256" key="19">
    <source>
        <dbReference type="ARBA" id="ARBA00047811"/>
    </source>
</evidence>
<dbReference type="Gene3D" id="3.30.200.20">
    <property type="entry name" value="Phosphorylase Kinase, domain 1"/>
    <property type="match status" value="1"/>
</dbReference>
<dbReference type="PROSITE" id="PS00107">
    <property type="entry name" value="PROTEIN_KINASE_ATP"/>
    <property type="match status" value="1"/>
</dbReference>